<dbReference type="Pfam" id="PF00270">
    <property type="entry name" value="DEAD"/>
    <property type="match status" value="1"/>
</dbReference>
<keyword evidence="4 7" id="KW-0067">ATP-binding</keyword>
<sequence>MPIKFLPPLRFLNPSLPVTRFPLMNVGLSLNTPRPIPIFSRVFPFKLKYLGFASQFSSRSFRPGPTRSRPEFSRLTGGRVERGESRPSKSLIEDEAELSDWVSDLRTNSIRSQVTSEDEPDSDMGRRYRSKSGRARETDSGGNKGGGAGGFSMKRRRDSNSNEFSEPTRRRTESRFGSPTRNRGTVGLPKERRVRGERDSGVKRDGKGSRGKRGFIDDDVVDSGEDERKGLMQNLGGLITEEESDGDDDGGNDNGFFEKNALSSIGLENDFEVKDRPSLSANSDSFMSEARFDQCSISPLSLKGISHAGYEKMTVVQAATLPIILKGKDVLAKAKTGTGKTVAFLLPSIEVVVKSPPVDRDKKHPPILVLVVCPTRELATQAATEAKALLKYHPAIGVQVVIGGVRIALEQKSMQANLCQILVATPGRLKDHIENTAGFATRLMGVKVLVLDEADRLLDMGFRKDIEKIIAAIPKQRQTLLFSATVPEEVRQICHSALKRDHEFINTVQEGAEDTHSKVRQMHLVAPLDKQFPFLYAILKDHMADDPDYKVIVFCTTARVTGLVARLLGELNLNIREIHSRKAQTYRTRVSDEFRKSKGLILVTSDVSARGVDYPDVTLVIQVGLPASREQYIHRLGRTGRKGKEGEGIILLAPWEEFFLSTVKDLPITKAPVPSIDPDTKKKMERALSQVDMNSKESAYQAWLGYYNSQKKVGNDKHRLVELANEFSRSMGLDTPPAIPKLVLGKMGLRNIPGLRSK</sequence>
<dbReference type="SMART" id="SM00490">
    <property type="entry name" value="HELICc"/>
    <property type="match status" value="1"/>
</dbReference>
<feature type="region of interest" description="Disordered" evidence="9">
    <location>
        <begin position="59"/>
        <end position="93"/>
    </location>
</feature>
<dbReference type="InterPro" id="IPR011545">
    <property type="entry name" value="DEAD/DEAH_box_helicase_dom"/>
</dbReference>
<dbReference type="InterPro" id="IPR027417">
    <property type="entry name" value="P-loop_NTPase"/>
</dbReference>
<dbReference type="GO" id="GO:0003724">
    <property type="term" value="F:RNA helicase activity"/>
    <property type="evidence" value="ECO:0007669"/>
    <property type="project" value="UniProtKB-EC"/>
</dbReference>
<dbReference type="GO" id="GO:0003723">
    <property type="term" value="F:RNA binding"/>
    <property type="evidence" value="ECO:0007669"/>
    <property type="project" value="UniProtKB-UniRule"/>
</dbReference>
<dbReference type="PROSITE" id="PS00039">
    <property type="entry name" value="DEAD_ATP_HELICASE"/>
    <property type="match status" value="1"/>
</dbReference>
<feature type="domain" description="DEAD-box RNA helicase Q" evidence="12">
    <location>
        <begin position="290"/>
        <end position="318"/>
    </location>
</feature>
<dbReference type="InterPro" id="IPR001650">
    <property type="entry name" value="Helicase_C-like"/>
</dbReference>
<proteinExistence type="inferred from homology"/>
<evidence type="ECO:0000259" key="10">
    <source>
        <dbReference type="PROSITE" id="PS51192"/>
    </source>
</evidence>
<dbReference type="PROSITE" id="PS51195">
    <property type="entry name" value="Q_MOTIF"/>
    <property type="match status" value="1"/>
</dbReference>
<keyword evidence="5 8" id="KW-0694">RNA-binding</keyword>
<dbReference type="Proteomes" id="UP000694918">
    <property type="component" value="Unplaced"/>
</dbReference>
<evidence type="ECO:0000256" key="1">
    <source>
        <dbReference type="ARBA" id="ARBA00022741"/>
    </source>
</evidence>
<evidence type="ECO:0000256" key="2">
    <source>
        <dbReference type="ARBA" id="ARBA00022801"/>
    </source>
</evidence>
<dbReference type="KEGG" id="peu:105124773"/>
<evidence type="ECO:0000256" key="9">
    <source>
        <dbReference type="SAM" id="MobiDB-lite"/>
    </source>
</evidence>
<dbReference type="PANTHER" id="PTHR24031">
    <property type="entry name" value="RNA HELICASE"/>
    <property type="match status" value="1"/>
</dbReference>
<feature type="region of interest" description="Disordered" evidence="9">
    <location>
        <begin position="109"/>
        <end position="226"/>
    </location>
</feature>
<keyword evidence="1 7" id="KW-0547">Nucleotide-binding</keyword>
<feature type="short sequence motif" description="Q motif" evidence="6">
    <location>
        <begin position="290"/>
        <end position="318"/>
    </location>
</feature>
<dbReference type="PROSITE" id="PS51192">
    <property type="entry name" value="HELICASE_ATP_BIND_1"/>
    <property type="match status" value="1"/>
</dbReference>
<protein>
    <recommendedName>
        <fullName evidence="8">ATP-dependent RNA helicase</fullName>
        <ecNumber evidence="8">3.6.4.13</ecNumber>
    </recommendedName>
</protein>
<evidence type="ECO:0000256" key="4">
    <source>
        <dbReference type="ARBA" id="ARBA00022840"/>
    </source>
</evidence>
<evidence type="ECO:0000256" key="3">
    <source>
        <dbReference type="ARBA" id="ARBA00022806"/>
    </source>
</evidence>
<dbReference type="RefSeq" id="XP_011023197.1">
    <property type="nucleotide sequence ID" value="XM_011024895.1"/>
</dbReference>
<evidence type="ECO:0000259" key="11">
    <source>
        <dbReference type="PROSITE" id="PS51194"/>
    </source>
</evidence>
<reference evidence="14" key="1">
    <citation type="submission" date="2025-08" db="UniProtKB">
        <authorList>
            <consortium name="RefSeq"/>
        </authorList>
    </citation>
    <scope>IDENTIFICATION</scope>
</reference>
<evidence type="ECO:0000313" key="13">
    <source>
        <dbReference type="Proteomes" id="UP000694918"/>
    </source>
</evidence>
<gene>
    <name evidence="14" type="primary">LOC105124773</name>
</gene>
<keyword evidence="13" id="KW-1185">Reference proteome</keyword>
<comment type="catalytic activity">
    <reaction evidence="8">
        <text>ATP + H2O = ADP + phosphate + H(+)</text>
        <dbReference type="Rhea" id="RHEA:13065"/>
        <dbReference type="ChEBI" id="CHEBI:15377"/>
        <dbReference type="ChEBI" id="CHEBI:15378"/>
        <dbReference type="ChEBI" id="CHEBI:30616"/>
        <dbReference type="ChEBI" id="CHEBI:43474"/>
        <dbReference type="ChEBI" id="CHEBI:456216"/>
        <dbReference type="EC" id="3.6.4.13"/>
    </reaction>
</comment>
<dbReference type="Gene3D" id="3.40.50.300">
    <property type="entry name" value="P-loop containing nucleotide triphosphate hydrolases"/>
    <property type="match status" value="2"/>
</dbReference>
<dbReference type="InterPro" id="IPR000629">
    <property type="entry name" value="RNA-helicase_DEAD-box_CS"/>
</dbReference>
<evidence type="ECO:0000256" key="5">
    <source>
        <dbReference type="ARBA" id="ARBA00022884"/>
    </source>
</evidence>
<dbReference type="InterPro" id="IPR014014">
    <property type="entry name" value="RNA_helicase_DEAD_Q_motif"/>
</dbReference>
<comment type="function">
    <text evidence="8">RNA helicase.</text>
</comment>
<dbReference type="GO" id="GO:0005524">
    <property type="term" value="F:ATP binding"/>
    <property type="evidence" value="ECO:0007669"/>
    <property type="project" value="UniProtKB-UniRule"/>
</dbReference>
<evidence type="ECO:0000256" key="6">
    <source>
        <dbReference type="PROSITE-ProRule" id="PRU00552"/>
    </source>
</evidence>
<evidence type="ECO:0000256" key="7">
    <source>
        <dbReference type="RuleBase" id="RU000492"/>
    </source>
</evidence>
<evidence type="ECO:0000313" key="14">
    <source>
        <dbReference type="RefSeq" id="XP_011023197.1"/>
    </source>
</evidence>
<dbReference type="CDD" id="cd18787">
    <property type="entry name" value="SF2_C_DEAD"/>
    <property type="match status" value="1"/>
</dbReference>
<dbReference type="AlphaFoldDB" id="A0AAJ6U4J5"/>
<evidence type="ECO:0000256" key="8">
    <source>
        <dbReference type="RuleBase" id="RU365068"/>
    </source>
</evidence>
<comment type="similarity">
    <text evidence="7">Belongs to the DEAD box helicase family.</text>
</comment>
<dbReference type="SMART" id="SM00487">
    <property type="entry name" value="DEXDc"/>
    <property type="match status" value="1"/>
</dbReference>
<evidence type="ECO:0000259" key="12">
    <source>
        <dbReference type="PROSITE" id="PS51195"/>
    </source>
</evidence>
<feature type="domain" description="Helicase ATP-binding" evidence="10">
    <location>
        <begin position="321"/>
        <end position="504"/>
    </location>
</feature>
<dbReference type="GO" id="GO:0016787">
    <property type="term" value="F:hydrolase activity"/>
    <property type="evidence" value="ECO:0007669"/>
    <property type="project" value="UniProtKB-KW"/>
</dbReference>
<keyword evidence="3 7" id="KW-0347">Helicase</keyword>
<feature type="compositionally biased region" description="Basic and acidic residues" evidence="9">
    <location>
        <begin position="189"/>
        <end position="208"/>
    </location>
</feature>
<feature type="domain" description="Helicase C-terminal" evidence="11">
    <location>
        <begin position="538"/>
        <end position="689"/>
    </location>
</feature>
<keyword evidence="2 7" id="KW-0378">Hydrolase</keyword>
<dbReference type="SUPFAM" id="SSF52540">
    <property type="entry name" value="P-loop containing nucleoside triphosphate hydrolases"/>
    <property type="match status" value="1"/>
</dbReference>
<comment type="domain">
    <text evidence="8">The Q motif is unique to and characteristic of the DEAD box family of RNA helicases and controls ATP binding and hydrolysis.</text>
</comment>
<dbReference type="GeneID" id="105124773"/>
<accession>A0AAJ6U4J5</accession>
<dbReference type="Pfam" id="PF00271">
    <property type="entry name" value="Helicase_C"/>
    <property type="match status" value="1"/>
</dbReference>
<dbReference type="EC" id="3.6.4.13" evidence="8"/>
<name>A0AAJ6U4J5_POPEU</name>
<dbReference type="InterPro" id="IPR014001">
    <property type="entry name" value="Helicase_ATP-bd"/>
</dbReference>
<dbReference type="PROSITE" id="PS51194">
    <property type="entry name" value="HELICASE_CTER"/>
    <property type="match status" value="1"/>
</dbReference>
<dbReference type="CDD" id="cd17964">
    <property type="entry name" value="DEADc_MSS116"/>
    <property type="match status" value="1"/>
</dbReference>
<organism evidence="13 14">
    <name type="scientific">Populus euphratica</name>
    <name type="common">Euphrates poplar</name>
    <dbReference type="NCBI Taxonomy" id="75702"/>
    <lineage>
        <taxon>Eukaryota</taxon>
        <taxon>Viridiplantae</taxon>
        <taxon>Streptophyta</taxon>
        <taxon>Embryophyta</taxon>
        <taxon>Tracheophyta</taxon>
        <taxon>Spermatophyta</taxon>
        <taxon>Magnoliopsida</taxon>
        <taxon>eudicotyledons</taxon>
        <taxon>Gunneridae</taxon>
        <taxon>Pentapetalae</taxon>
        <taxon>rosids</taxon>
        <taxon>fabids</taxon>
        <taxon>Malpighiales</taxon>
        <taxon>Salicaceae</taxon>
        <taxon>Saliceae</taxon>
        <taxon>Populus</taxon>
    </lineage>
</organism>